<feature type="domain" description="AB hydrolase-1" evidence="5">
    <location>
        <begin position="122"/>
        <end position="282"/>
    </location>
</feature>
<protein>
    <submittedName>
        <fullName evidence="7">TAP domain protein</fullName>
    </submittedName>
</protein>
<dbReference type="SUPFAM" id="SSF53474">
    <property type="entry name" value="alpha/beta-Hydrolases"/>
    <property type="match status" value="1"/>
</dbReference>
<dbReference type="GO" id="GO:0016787">
    <property type="term" value="F:hydrolase activity"/>
    <property type="evidence" value="ECO:0007669"/>
    <property type="project" value="UniProtKB-KW"/>
</dbReference>
<dbReference type="InterPro" id="IPR029058">
    <property type="entry name" value="AB_hydrolase_fold"/>
</dbReference>
<dbReference type="OrthoDB" id="9796770at2"/>
<evidence type="ECO:0000256" key="4">
    <source>
        <dbReference type="SAM" id="SignalP"/>
    </source>
</evidence>
<feature type="chain" id="PRO_5002713782" evidence="4">
    <location>
        <begin position="19"/>
        <end position="669"/>
    </location>
</feature>
<dbReference type="InterPro" id="IPR051601">
    <property type="entry name" value="Serine_prot/Carboxylest_S33"/>
</dbReference>
<dbReference type="KEGG" id="rca:Rcas_0265"/>
<dbReference type="HOGENOM" id="CLU_025429_0_0_0"/>
<dbReference type="eggNOG" id="COG0596">
    <property type="taxonomic scope" value="Bacteria"/>
</dbReference>
<dbReference type="InterPro" id="IPR013595">
    <property type="entry name" value="Pept_S33_TAP-like_C"/>
</dbReference>
<evidence type="ECO:0000313" key="7">
    <source>
        <dbReference type="EMBL" id="ABU56398.1"/>
    </source>
</evidence>
<dbReference type="PROSITE" id="PS51257">
    <property type="entry name" value="PROKAR_LIPOPROTEIN"/>
    <property type="match status" value="1"/>
</dbReference>
<dbReference type="InterPro" id="IPR000073">
    <property type="entry name" value="AB_hydrolase_1"/>
</dbReference>
<dbReference type="RefSeq" id="WP_011997802.1">
    <property type="nucleotide sequence ID" value="NC_009767.1"/>
</dbReference>
<evidence type="ECO:0000259" key="6">
    <source>
        <dbReference type="Pfam" id="PF08386"/>
    </source>
</evidence>
<feature type="signal peptide" evidence="4">
    <location>
        <begin position="1"/>
        <end position="18"/>
    </location>
</feature>
<dbReference type="Pfam" id="PF08386">
    <property type="entry name" value="Abhydrolase_4"/>
    <property type="match status" value="1"/>
</dbReference>
<evidence type="ECO:0000256" key="2">
    <source>
        <dbReference type="ARBA" id="ARBA00022729"/>
    </source>
</evidence>
<evidence type="ECO:0000313" key="8">
    <source>
        <dbReference type="Proteomes" id="UP000000263"/>
    </source>
</evidence>
<keyword evidence="8" id="KW-1185">Reference proteome</keyword>
<evidence type="ECO:0000256" key="1">
    <source>
        <dbReference type="ARBA" id="ARBA00010088"/>
    </source>
</evidence>
<evidence type="ECO:0000256" key="3">
    <source>
        <dbReference type="ARBA" id="ARBA00022801"/>
    </source>
</evidence>
<accession>A7NG11</accession>
<dbReference type="Pfam" id="PF00561">
    <property type="entry name" value="Abhydrolase_1"/>
    <property type="match status" value="1"/>
</dbReference>
<organism evidence="7 8">
    <name type="scientific">Roseiflexus castenholzii (strain DSM 13941 / HLO8)</name>
    <dbReference type="NCBI Taxonomy" id="383372"/>
    <lineage>
        <taxon>Bacteria</taxon>
        <taxon>Bacillati</taxon>
        <taxon>Chloroflexota</taxon>
        <taxon>Chloroflexia</taxon>
        <taxon>Chloroflexales</taxon>
        <taxon>Roseiflexineae</taxon>
        <taxon>Roseiflexaceae</taxon>
        <taxon>Roseiflexus</taxon>
    </lineage>
</organism>
<dbReference type="AlphaFoldDB" id="A7NG11"/>
<gene>
    <name evidence="7" type="ordered locus">Rcas_0265</name>
</gene>
<dbReference type="PANTHER" id="PTHR43248">
    <property type="entry name" value="2-SUCCINYL-6-HYDROXY-2,4-CYCLOHEXADIENE-1-CARBOXYLATE SYNTHASE"/>
    <property type="match status" value="1"/>
</dbReference>
<dbReference type="Proteomes" id="UP000000263">
    <property type="component" value="Chromosome"/>
</dbReference>
<name>A7NG11_ROSCS</name>
<comment type="similarity">
    <text evidence="1">Belongs to the peptidase S33 family.</text>
</comment>
<keyword evidence="2 4" id="KW-0732">Signal</keyword>
<evidence type="ECO:0000259" key="5">
    <source>
        <dbReference type="Pfam" id="PF00561"/>
    </source>
</evidence>
<dbReference type="Gene3D" id="3.40.50.1820">
    <property type="entry name" value="alpha/beta hydrolase"/>
    <property type="match status" value="1"/>
</dbReference>
<feature type="domain" description="Peptidase S33 tripeptidyl aminopeptidase-like C-terminal" evidence="6">
    <location>
        <begin position="427"/>
        <end position="523"/>
    </location>
</feature>
<dbReference type="EMBL" id="CP000804">
    <property type="protein sequence ID" value="ABU56398.1"/>
    <property type="molecule type" value="Genomic_DNA"/>
</dbReference>
<dbReference type="PANTHER" id="PTHR43248:SF29">
    <property type="entry name" value="TRIPEPTIDYL AMINOPEPTIDASE"/>
    <property type="match status" value="1"/>
</dbReference>
<dbReference type="STRING" id="383372.Rcas_0265"/>
<sequence>MHLRFALLIIALFLSACAVPSASNPTPTLAPGAEALLGAPTTTPVPAPTAAPGSTVAPTATAVRTVARYETANCEFPPPGGVSVECGWLTVPEDRAKPDNGREVRLHVAIFRSTRPDPPPDPIVYLEGGPGVDALERLPLVFDLWFRPFLANRDFILYDPRGAGYSTPSLACPELTKLSFDMLPMDVRAAESSRLWGEAALKCRERLVAEGIDLAQYNTLTGAADLEDLRLALGYEQWNLIGSSYGTRLALTAMREYPQGIRSVVLDSTRPPQINESQTPADAERAFQTLFRGCAADPDCNAAYPDLERVFYDLVEKLNTQPVTLPGVDPFTGRTYEVLINGDTLISTLFQAMYSTEIIPLLPRAIYGAAQKNEFSLWVRLIMNNVSQSDYFSYGVMYSSRCYDEILFETREAMAKADEPFPHQQDVFDMTAFWDICNAWGVGVAPPIENQPVRSAIPALILAGTYDPATPPDDGKEAVATLRNGFFFEFPSSGHGVLLDGGCPLSMALAFLDNPQRQPDAACLAQLGGPAFDVEGAAVRMIPFRDSDAGIAGVTPQGWTNFGQGVYGRPSGDVAIVQMRTPLSALEMLARLDQQFDLDSKPESAGEYRSERYAWQLYTATIRGQPTDIALTEDGGRALLVLMISDPGNRDEMYEQVFLPVLDALRVIS</sequence>
<keyword evidence="3" id="KW-0378">Hydrolase</keyword>
<reference evidence="7 8" key="1">
    <citation type="submission" date="2007-08" db="EMBL/GenBank/DDBJ databases">
        <title>Complete sequence of Roseiflexus castenholzii DSM 13941.</title>
        <authorList>
            <consortium name="US DOE Joint Genome Institute"/>
            <person name="Copeland A."/>
            <person name="Lucas S."/>
            <person name="Lapidus A."/>
            <person name="Barry K."/>
            <person name="Glavina del Rio T."/>
            <person name="Dalin E."/>
            <person name="Tice H."/>
            <person name="Pitluck S."/>
            <person name="Thompson L.S."/>
            <person name="Brettin T."/>
            <person name="Bruce D."/>
            <person name="Detter J.C."/>
            <person name="Han C."/>
            <person name="Tapia R."/>
            <person name="Schmutz J."/>
            <person name="Larimer F."/>
            <person name="Land M."/>
            <person name="Hauser L."/>
            <person name="Kyrpides N."/>
            <person name="Mikhailova N."/>
            <person name="Bryant D.A."/>
            <person name="Hanada S."/>
            <person name="Tsukatani Y."/>
            <person name="Richardson P."/>
        </authorList>
    </citation>
    <scope>NUCLEOTIDE SEQUENCE [LARGE SCALE GENOMIC DNA]</scope>
    <source>
        <strain evidence="8">DSM 13941 / HLO8</strain>
    </source>
</reference>
<proteinExistence type="inferred from homology"/>